<organism evidence="2 3">
    <name type="scientific">Piloderma croceum (strain F 1598)</name>
    <dbReference type="NCBI Taxonomy" id="765440"/>
    <lineage>
        <taxon>Eukaryota</taxon>
        <taxon>Fungi</taxon>
        <taxon>Dikarya</taxon>
        <taxon>Basidiomycota</taxon>
        <taxon>Agaricomycotina</taxon>
        <taxon>Agaricomycetes</taxon>
        <taxon>Agaricomycetidae</taxon>
        <taxon>Atheliales</taxon>
        <taxon>Atheliaceae</taxon>
        <taxon>Piloderma</taxon>
    </lineage>
</organism>
<gene>
    <name evidence="2" type="ORF">PILCRDRAFT_14262</name>
</gene>
<reference evidence="2 3" key="1">
    <citation type="submission" date="2014-04" db="EMBL/GenBank/DDBJ databases">
        <authorList>
            <consortium name="DOE Joint Genome Institute"/>
            <person name="Kuo A."/>
            <person name="Tarkka M."/>
            <person name="Buscot F."/>
            <person name="Kohler A."/>
            <person name="Nagy L.G."/>
            <person name="Floudas D."/>
            <person name="Copeland A."/>
            <person name="Barry K.W."/>
            <person name="Cichocki N."/>
            <person name="Veneault-Fourrey C."/>
            <person name="LaButti K."/>
            <person name="Lindquist E.A."/>
            <person name="Lipzen A."/>
            <person name="Lundell T."/>
            <person name="Morin E."/>
            <person name="Murat C."/>
            <person name="Sun H."/>
            <person name="Tunlid A."/>
            <person name="Henrissat B."/>
            <person name="Grigoriev I.V."/>
            <person name="Hibbett D.S."/>
            <person name="Martin F."/>
            <person name="Nordberg H.P."/>
            <person name="Cantor M.N."/>
            <person name="Hua S.X."/>
        </authorList>
    </citation>
    <scope>NUCLEOTIDE SEQUENCE [LARGE SCALE GENOMIC DNA]</scope>
    <source>
        <strain evidence="2 3">F 1598</strain>
    </source>
</reference>
<dbReference type="HOGENOM" id="CLU_090733_0_0_1"/>
<dbReference type="InParanoid" id="A0A0C3ALE3"/>
<dbReference type="AlphaFoldDB" id="A0A0C3ALE3"/>
<sequence length="213" mass="24113">MASSKRANQQRLATKKYLSNPEVRAKQNVKACERAARNRKKKKDAFHTLSNYRGSSPTSTSSPLLQPAALSVPSETSPSDTYDHPNDIAYNLRQLRIQVVNWQYGWGAENLWESEFNNQLSAAREEGQDAIDHFFHNCETHAMQGRDILKDLKFVASVLCNSTPDEIRDLFFQGYDMAIGVASEVKFFEVKLDEYAPAIPMTKLSDICHYSGM</sequence>
<protein>
    <submittedName>
        <fullName evidence="2">Uncharacterized protein</fullName>
    </submittedName>
</protein>
<dbReference type="EMBL" id="KN833057">
    <property type="protein sequence ID" value="KIM74708.1"/>
    <property type="molecule type" value="Genomic_DNA"/>
</dbReference>
<reference evidence="3" key="2">
    <citation type="submission" date="2015-01" db="EMBL/GenBank/DDBJ databases">
        <title>Evolutionary Origins and Diversification of the Mycorrhizal Mutualists.</title>
        <authorList>
            <consortium name="DOE Joint Genome Institute"/>
            <consortium name="Mycorrhizal Genomics Consortium"/>
            <person name="Kohler A."/>
            <person name="Kuo A."/>
            <person name="Nagy L.G."/>
            <person name="Floudas D."/>
            <person name="Copeland A."/>
            <person name="Barry K.W."/>
            <person name="Cichocki N."/>
            <person name="Veneault-Fourrey C."/>
            <person name="LaButti K."/>
            <person name="Lindquist E.A."/>
            <person name="Lipzen A."/>
            <person name="Lundell T."/>
            <person name="Morin E."/>
            <person name="Murat C."/>
            <person name="Riley R."/>
            <person name="Ohm R."/>
            <person name="Sun H."/>
            <person name="Tunlid A."/>
            <person name="Henrissat B."/>
            <person name="Grigoriev I.V."/>
            <person name="Hibbett D.S."/>
            <person name="Martin F."/>
        </authorList>
    </citation>
    <scope>NUCLEOTIDE SEQUENCE [LARGE SCALE GENOMIC DNA]</scope>
    <source>
        <strain evidence="3">F 1598</strain>
    </source>
</reference>
<evidence type="ECO:0000256" key="1">
    <source>
        <dbReference type="SAM" id="MobiDB-lite"/>
    </source>
</evidence>
<evidence type="ECO:0000313" key="3">
    <source>
        <dbReference type="Proteomes" id="UP000054166"/>
    </source>
</evidence>
<keyword evidence="3" id="KW-1185">Reference proteome</keyword>
<feature type="compositionally biased region" description="Low complexity" evidence="1">
    <location>
        <begin position="55"/>
        <end position="65"/>
    </location>
</feature>
<dbReference type="OrthoDB" id="2659386at2759"/>
<evidence type="ECO:0000313" key="2">
    <source>
        <dbReference type="EMBL" id="KIM74708.1"/>
    </source>
</evidence>
<feature type="compositionally biased region" description="Polar residues" evidence="1">
    <location>
        <begin position="1"/>
        <end position="12"/>
    </location>
</feature>
<feature type="region of interest" description="Disordered" evidence="1">
    <location>
        <begin position="1"/>
        <end position="81"/>
    </location>
</feature>
<proteinExistence type="predicted"/>
<dbReference type="Proteomes" id="UP000054166">
    <property type="component" value="Unassembled WGS sequence"/>
</dbReference>
<accession>A0A0C3ALE3</accession>
<name>A0A0C3ALE3_PILCF</name>